<accession>A0ABP3CZ61</accession>
<keyword evidence="3" id="KW-1185">Reference proteome</keyword>
<dbReference type="InterPro" id="IPR054186">
    <property type="entry name" value="DUF6891"/>
</dbReference>
<sequence length="195" mass="21002">MRRVQNTNDKPLPEDVRAEAVEFALELVHGGFRSREEVVGDVLDHVEEALPESEVTALVDRLWAARVAEQAEWPATTDVDRLLAAFEELDVRGVVARADFACCRSCGIAEIGDEAGPGARGFVFFHQQDTVRAVAGGGLFLAYGSLPGSPDDTAAVGREVAGALRAAGLPVEWDGSPDTRILVEPLDWRLRLPVG</sequence>
<reference evidence="3" key="1">
    <citation type="journal article" date="2019" name="Int. J. Syst. Evol. Microbiol.">
        <title>The Global Catalogue of Microorganisms (GCM) 10K type strain sequencing project: providing services to taxonomists for standard genome sequencing and annotation.</title>
        <authorList>
            <consortium name="The Broad Institute Genomics Platform"/>
            <consortium name="The Broad Institute Genome Sequencing Center for Infectious Disease"/>
            <person name="Wu L."/>
            <person name="Ma J."/>
        </authorList>
    </citation>
    <scope>NUCLEOTIDE SEQUENCE [LARGE SCALE GENOMIC DNA]</scope>
    <source>
        <strain evidence="3">JCM 3380</strain>
    </source>
</reference>
<proteinExistence type="predicted"/>
<dbReference type="EMBL" id="BAAABU010000003">
    <property type="protein sequence ID" value="GAA0218950.1"/>
    <property type="molecule type" value="Genomic_DNA"/>
</dbReference>
<feature type="domain" description="DUF6891" evidence="1">
    <location>
        <begin position="14"/>
        <end position="192"/>
    </location>
</feature>
<comment type="caution">
    <text evidence="2">The sequence shown here is derived from an EMBL/GenBank/DDBJ whole genome shotgun (WGS) entry which is preliminary data.</text>
</comment>
<evidence type="ECO:0000313" key="2">
    <source>
        <dbReference type="EMBL" id="GAA0218950.1"/>
    </source>
</evidence>
<name>A0ABP3CZ61_9PSEU</name>
<evidence type="ECO:0000313" key="3">
    <source>
        <dbReference type="Proteomes" id="UP001500416"/>
    </source>
</evidence>
<organism evidence="2 3">
    <name type="scientific">Saccharothrix mutabilis subsp. mutabilis</name>
    <dbReference type="NCBI Taxonomy" id="66855"/>
    <lineage>
        <taxon>Bacteria</taxon>
        <taxon>Bacillati</taxon>
        <taxon>Actinomycetota</taxon>
        <taxon>Actinomycetes</taxon>
        <taxon>Pseudonocardiales</taxon>
        <taxon>Pseudonocardiaceae</taxon>
        <taxon>Saccharothrix</taxon>
    </lineage>
</organism>
<evidence type="ECO:0000259" key="1">
    <source>
        <dbReference type="Pfam" id="PF21831"/>
    </source>
</evidence>
<gene>
    <name evidence="2" type="ORF">GCM10010492_16050</name>
</gene>
<dbReference type="Pfam" id="PF21831">
    <property type="entry name" value="DUF6891"/>
    <property type="match status" value="1"/>
</dbReference>
<protein>
    <recommendedName>
        <fullName evidence="1">DUF6891 domain-containing protein</fullName>
    </recommendedName>
</protein>
<dbReference type="Proteomes" id="UP001500416">
    <property type="component" value="Unassembled WGS sequence"/>
</dbReference>